<dbReference type="Pfam" id="PF00188">
    <property type="entry name" value="CAP"/>
    <property type="match status" value="1"/>
</dbReference>
<feature type="region of interest" description="Disordered" evidence="1">
    <location>
        <begin position="52"/>
        <end position="86"/>
    </location>
</feature>
<dbReference type="PANTHER" id="PTHR31157:SF1">
    <property type="entry name" value="SCP DOMAIN-CONTAINING PROTEIN"/>
    <property type="match status" value="1"/>
</dbReference>
<dbReference type="PANTHER" id="PTHR31157">
    <property type="entry name" value="SCP DOMAIN-CONTAINING PROTEIN"/>
    <property type="match status" value="1"/>
</dbReference>
<proteinExistence type="predicted"/>
<accession>A0A2T5G5Y9</accession>
<dbReference type="InterPro" id="IPR014044">
    <property type="entry name" value="CAP_dom"/>
</dbReference>
<reference evidence="3 4" key="1">
    <citation type="submission" date="2017-08" db="EMBL/GenBank/DDBJ databases">
        <title>Burning lignite coal seam in the remote Altai Mountains harbors a hydrogen-driven thermophilic microbial community.</title>
        <authorList>
            <person name="Kadnikov V.V."/>
            <person name="Mardanov A.V."/>
            <person name="Ivasenko D."/>
            <person name="Beletsky A.V."/>
            <person name="Karnachuk O.V."/>
            <person name="Ravin N.V."/>
        </authorList>
    </citation>
    <scope>NUCLEOTIDE SEQUENCE [LARGE SCALE GENOMIC DNA]</scope>
    <source>
        <strain evidence="3">AL31</strain>
    </source>
</reference>
<gene>
    <name evidence="3" type="ORF">BLITH_1242</name>
</gene>
<dbReference type="EMBL" id="PEBW01000004">
    <property type="protein sequence ID" value="PTQ51604.1"/>
    <property type="molecule type" value="Genomic_DNA"/>
</dbReference>
<dbReference type="SUPFAM" id="SSF55797">
    <property type="entry name" value="PR-1-like"/>
    <property type="match status" value="1"/>
</dbReference>
<evidence type="ECO:0000256" key="1">
    <source>
        <dbReference type="SAM" id="MobiDB-lite"/>
    </source>
</evidence>
<comment type="caution">
    <text evidence="3">The sequence shown here is derived from an EMBL/GenBank/DDBJ whole genome shotgun (WGS) entry which is preliminary data.</text>
</comment>
<dbReference type="CDD" id="cd05379">
    <property type="entry name" value="CAP_bacterial"/>
    <property type="match status" value="1"/>
</dbReference>
<dbReference type="InterPro" id="IPR035940">
    <property type="entry name" value="CAP_sf"/>
</dbReference>
<dbReference type="Gene3D" id="3.40.33.10">
    <property type="entry name" value="CAP"/>
    <property type="match status" value="1"/>
</dbReference>
<sequence>MGKTFRRLVVVGLVALAWIWLQSHPIHLDPEELWTKVREALSPFTERLPVHAPIAPEPSVGNGGVVSSESHPPADGSGGPSGESEVRLSGATSLRLGLSADEASALLGSPTWRGASPQGEDWWVYEKGGRLYAVLAFRDGVLVDAFSTSPNWTLGKYRAGQKFPDDTVPQTIEVRLDAGAKAQFSQERLKEGIVLLPGGGRGELVRVYVDRFRENLVVAVRLSDVRHVLRARAFPVEFSYVGSLPPWLDEEVPPEAEEQSARTGERLMHRLINDFRADLGLRTLTWDAAVARVALGHSQDMATHHFFAHVSPTTGLDVAGRMKAAGIPFRVVGENLATGFADVLEAHVGLLNSEGHRKNLLGADFTRDGVGIVNPYVTVVFYRPL</sequence>
<organism evidence="3 4">
    <name type="scientific">Brockia lithotrophica</name>
    <dbReference type="NCBI Taxonomy" id="933949"/>
    <lineage>
        <taxon>Bacteria</taxon>
        <taxon>Bacillati</taxon>
        <taxon>Bacillota</taxon>
        <taxon>Bacilli</taxon>
        <taxon>Bacillales</taxon>
        <taxon>Bacillales Family X. Incertae Sedis</taxon>
        <taxon>Brockia</taxon>
    </lineage>
</organism>
<feature type="domain" description="SCP" evidence="2">
    <location>
        <begin position="270"/>
        <end position="374"/>
    </location>
</feature>
<evidence type="ECO:0000259" key="2">
    <source>
        <dbReference type="Pfam" id="PF00188"/>
    </source>
</evidence>
<evidence type="ECO:0000313" key="3">
    <source>
        <dbReference type="EMBL" id="PTQ51604.1"/>
    </source>
</evidence>
<dbReference type="Proteomes" id="UP000244016">
    <property type="component" value="Unassembled WGS sequence"/>
</dbReference>
<dbReference type="AlphaFoldDB" id="A0A2T5G5Y9"/>
<name>A0A2T5G5Y9_9BACL</name>
<evidence type="ECO:0000313" key="4">
    <source>
        <dbReference type="Proteomes" id="UP000244016"/>
    </source>
</evidence>
<protein>
    <submittedName>
        <fullName evidence="3">Putative membrane protein</fullName>
    </submittedName>
</protein>